<dbReference type="InterPro" id="IPR011006">
    <property type="entry name" value="CheY-like_superfamily"/>
</dbReference>
<dbReference type="InterPro" id="IPR036890">
    <property type="entry name" value="HATPase_C_sf"/>
</dbReference>
<name>A0ABX0PIJ3_9BURK</name>
<dbReference type="PROSITE" id="PS50109">
    <property type="entry name" value="HIS_KIN"/>
    <property type="match status" value="1"/>
</dbReference>
<keyword evidence="3" id="KW-0597">Phosphoprotein</keyword>
<dbReference type="InterPro" id="IPR003594">
    <property type="entry name" value="HATPase_dom"/>
</dbReference>
<dbReference type="PROSITE" id="PS50110">
    <property type="entry name" value="RESPONSE_REGULATORY"/>
    <property type="match status" value="1"/>
</dbReference>
<dbReference type="SMART" id="SM00388">
    <property type="entry name" value="HisKA"/>
    <property type="match status" value="1"/>
</dbReference>
<dbReference type="Gene3D" id="3.40.50.2300">
    <property type="match status" value="1"/>
</dbReference>
<dbReference type="Pfam" id="PF05227">
    <property type="entry name" value="CHASE3"/>
    <property type="match status" value="1"/>
</dbReference>
<dbReference type="Pfam" id="PF02518">
    <property type="entry name" value="HATPase_c"/>
    <property type="match status" value="1"/>
</dbReference>
<evidence type="ECO:0000256" key="3">
    <source>
        <dbReference type="ARBA" id="ARBA00022553"/>
    </source>
</evidence>
<evidence type="ECO:0000313" key="12">
    <source>
        <dbReference type="Proteomes" id="UP000716322"/>
    </source>
</evidence>
<dbReference type="SUPFAM" id="SSF55874">
    <property type="entry name" value="ATPase domain of HSP90 chaperone/DNA topoisomerase II/histidine kinase"/>
    <property type="match status" value="1"/>
</dbReference>
<keyword evidence="8" id="KW-0812">Transmembrane</keyword>
<dbReference type="SUPFAM" id="SSF47384">
    <property type="entry name" value="Homodimeric domain of signal transducing histidine kinase"/>
    <property type="match status" value="1"/>
</dbReference>
<feature type="domain" description="Histidine kinase" evidence="9">
    <location>
        <begin position="277"/>
        <end position="492"/>
    </location>
</feature>
<dbReference type="EMBL" id="JAAQOM010000014">
    <property type="protein sequence ID" value="NIA56384.1"/>
    <property type="molecule type" value="Genomic_DNA"/>
</dbReference>
<evidence type="ECO:0000259" key="10">
    <source>
        <dbReference type="PROSITE" id="PS50110"/>
    </source>
</evidence>
<comment type="caution">
    <text evidence="11">The sequence shown here is derived from an EMBL/GenBank/DDBJ whole genome shotgun (WGS) entry which is preliminary data.</text>
</comment>
<evidence type="ECO:0000256" key="7">
    <source>
        <dbReference type="PROSITE-ProRule" id="PRU00169"/>
    </source>
</evidence>
<dbReference type="PANTHER" id="PTHR43711">
    <property type="entry name" value="TWO-COMPONENT HISTIDINE KINASE"/>
    <property type="match status" value="1"/>
</dbReference>
<dbReference type="InterPro" id="IPR004358">
    <property type="entry name" value="Sig_transdc_His_kin-like_C"/>
</dbReference>
<dbReference type="PRINTS" id="PR00344">
    <property type="entry name" value="BCTRLSENSOR"/>
</dbReference>
<organism evidence="11 12">
    <name type="scientific">Telluria antibiotica</name>
    <dbReference type="NCBI Taxonomy" id="2717319"/>
    <lineage>
        <taxon>Bacteria</taxon>
        <taxon>Pseudomonadati</taxon>
        <taxon>Pseudomonadota</taxon>
        <taxon>Betaproteobacteria</taxon>
        <taxon>Burkholderiales</taxon>
        <taxon>Oxalobacteraceae</taxon>
        <taxon>Telluria group</taxon>
        <taxon>Telluria</taxon>
    </lineage>
</organism>
<sequence>MTGRILLSHPRHWPLALKGGLIIAASTLLLLVSTITSYRLERNTAAVTVDILRTMQVQSDIERLHTLIAEAATGVRGYLLTGRDDFLTPYRAAGERLPATLDHLRANVRDPEQRERLLRVLPLVQDKLASLDQLRRMRSASTAELQDHLSSSKQILDRLRAEIRAMSRREAVLVAQHTADLQQATNWNLWTTIAIIPASVAGALATLLFTVGLVRRVRLAAENAERLTRDQPLKPTPDNTDELGQLAQRLHQASLLLAGRASAAQAASLAKTEFLARTSHELRTPLNAILGYAQLLEADVREPRNRDHAAQIRIAGQHLLSLINEVLDIGSIEAGKLTLECAPVAIAPLAAEALALMRPLARQRAVDLRVDAAAPDSTAVADRQRLLQVMLNVLSNAIKYGAPDSQVEISWRSAGGMVCIDIDDAGPGITPSHRSRLFTPFDRLGAERGKTEGAGLGLAVSKALMQAMQGDIGHAGRAGGGSRFTLTLPASSAAAAPGPAAPAVHEAPPSHAGNRITHRMLCIEDDAATRLLIATLLQRRAHWELTVAEDVERGMAQARQLQPHLLLVGAQLAEADASAVGNAVLLGAPAGPATAHWRHLAKPLKVPEFFALLDQMEQPT</sequence>
<dbReference type="CDD" id="cd00075">
    <property type="entry name" value="HATPase"/>
    <property type="match status" value="1"/>
</dbReference>
<feature type="transmembrane region" description="Helical" evidence="8">
    <location>
        <begin position="189"/>
        <end position="214"/>
    </location>
</feature>
<dbReference type="InterPro" id="IPR003661">
    <property type="entry name" value="HisK_dim/P_dom"/>
</dbReference>
<feature type="transmembrane region" description="Helical" evidence="8">
    <location>
        <begin position="12"/>
        <end position="32"/>
    </location>
</feature>
<dbReference type="CDD" id="cd00082">
    <property type="entry name" value="HisKA"/>
    <property type="match status" value="1"/>
</dbReference>
<proteinExistence type="predicted"/>
<reference evidence="11 12" key="1">
    <citation type="submission" date="2020-03" db="EMBL/GenBank/DDBJ databases">
        <title>Genome sequence of strain Massilia sp. TW-1.</title>
        <authorList>
            <person name="Chaudhary D.K."/>
        </authorList>
    </citation>
    <scope>NUCLEOTIDE SEQUENCE [LARGE SCALE GENOMIC DNA]</scope>
    <source>
        <strain evidence="11 12">TW-1</strain>
    </source>
</reference>
<dbReference type="Gene3D" id="1.10.287.130">
    <property type="match status" value="1"/>
</dbReference>
<dbReference type="SUPFAM" id="SSF52172">
    <property type="entry name" value="CheY-like"/>
    <property type="match status" value="1"/>
</dbReference>
<dbReference type="InterPro" id="IPR001789">
    <property type="entry name" value="Sig_transdc_resp-reg_receiver"/>
</dbReference>
<evidence type="ECO:0000256" key="6">
    <source>
        <dbReference type="ARBA" id="ARBA00023012"/>
    </source>
</evidence>
<evidence type="ECO:0000256" key="4">
    <source>
        <dbReference type="ARBA" id="ARBA00022679"/>
    </source>
</evidence>
<evidence type="ECO:0000256" key="1">
    <source>
        <dbReference type="ARBA" id="ARBA00000085"/>
    </source>
</evidence>
<dbReference type="EC" id="2.7.13.3" evidence="2"/>
<accession>A0ABX0PIJ3</accession>
<feature type="domain" description="Response regulatory" evidence="10">
    <location>
        <begin position="519"/>
        <end position="620"/>
    </location>
</feature>
<dbReference type="CDD" id="cd19410">
    <property type="entry name" value="HK9-like_sensor"/>
    <property type="match status" value="1"/>
</dbReference>
<keyword evidence="8" id="KW-0472">Membrane</keyword>
<dbReference type="Pfam" id="PF00512">
    <property type="entry name" value="HisKA"/>
    <property type="match status" value="1"/>
</dbReference>
<dbReference type="InterPro" id="IPR050736">
    <property type="entry name" value="Sensor_HK_Regulatory"/>
</dbReference>
<evidence type="ECO:0000256" key="8">
    <source>
        <dbReference type="SAM" id="Phobius"/>
    </source>
</evidence>
<keyword evidence="12" id="KW-1185">Reference proteome</keyword>
<evidence type="ECO:0000256" key="2">
    <source>
        <dbReference type="ARBA" id="ARBA00012438"/>
    </source>
</evidence>
<dbReference type="Gene3D" id="3.30.565.10">
    <property type="entry name" value="Histidine kinase-like ATPase, C-terminal domain"/>
    <property type="match status" value="1"/>
</dbReference>
<dbReference type="InterPro" id="IPR007891">
    <property type="entry name" value="CHASE3"/>
</dbReference>
<protein>
    <recommendedName>
        <fullName evidence="2">histidine kinase</fullName>
        <ecNumber evidence="2">2.7.13.3</ecNumber>
    </recommendedName>
</protein>
<keyword evidence="8" id="KW-1133">Transmembrane helix</keyword>
<dbReference type="InterPro" id="IPR036097">
    <property type="entry name" value="HisK_dim/P_sf"/>
</dbReference>
<dbReference type="InterPro" id="IPR005467">
    <property type="entry name" value="His_kinase_dom"/>
</dbReference>
<dbReference type="PANTHER" id="PTHR43711:SF26">
    <property type="entry name" value="SENSOR HISTIDINE KINASE RCSC"/>
    <property type="match status" value="1"/>
</dbReference>
<keyword evidence="4" id="KW-0808">Transferase</keyword>
<evidence type="ECO:0000313" key="11">
    <source>
        <dbReference type="EMBL" id="NIA56384.1"/>
    </source>
</evidence>
<dbReference type="RefSeq" id="WP_166861979.1">
    <property type="nucleotide sequence ID" value="NZ_JAAQOM010000014.1"/>
</dbReference>
<comment type="caution">
    <text evidence="7">Lacks conserved residue(s) required for the propagation of feature annotation.</text>
</comment>
<dbReference type="SMART" id="SM00387">
    <property type="entry name" value="HATPase_c"/>
    <property type="match status" value="1"/>
</dbReference>
<dbReference type="Proteomes" id="UP000716322">
    <property type="component" value="Unassembled WGS sequence"/>
</dbReference>
<comment type="catalytic activity">
    <reaction evidence="1">
        <text>ATP + protein L-histidine = ADP + protein N-phospho-L-histidine.</text>
        <dbReference type="EC" id="2.7.13.3"/>
    </reaction>
</comment>
<gene>
    <name evidence="11" type="ORF">HAV22_22400</name>
</gene>
<keyword evidence="6" id="KW-0902">Two-component regulatory system</keyword>
<evidence type="ECO:0000259" key="9">
    <source>
        <dbReference type="PROSITE" id="PS50109"/>
    </source>
</evidence>
<evidence type="ECO:0000256" key="5">
    <source>
        <dbReference type="ARBA" id="ARBA00022777"/>
    </source>
</evidence>
<keyword evidence="5" id="KW-0418">Kinase</keyword>